<comment type="caution">
    <text evidence="1">The sequence shown here is derived from an EMBL/GenBank/DDBJ whole genome shotgun (WGS) entry which is preliminary data.</text>
</comment>
<gene>
    <name evidence="1" type="ORF">V1478_010447</name>
</gene>
<keyword evidence="2" id="KW-1185">Reference proteome</keyword>
<dbReference type="AlphaFoldDB" id="A0ABD2AHT5"/>
<accession>A0ABD2AHT5</accession>
<organism evidence="1 2">
    <name type="scientific">Vespula squamosa</name>
    <name type="common">Southern yellow jacket</name>
    <name type="synonym">Wasp</name>
    <dbReference type="NCBI Taxonomy" id="30214"/>
    <lineage>
        <taxon>Eukaryota</taxon>
        <taxon>Metazoa</taxon>
        <taxon>Ecdysozoa</taxon>
        <taxon>Arthropoda</taxon>
        <taxon>Hexapoda</taxon>
        <taxon>Insecta</taxon>
        <taxon>Pterygota</taxon>
        <taxon>Neoptera</taxon>
        <taxon>Endopterygota</taxon>
        <taxon>Hymenoptera</taxon>
        <taxon>Apocrita</taxon>
        <taxon>Aculeata</taxon>
        <taxon>Vespoidea</taxon>
        <taxon>Vespidae</taxon>
        <taxon>Vespinae</taxon>
        <taxon>Vespula</taxon>
    </lineage>
</organism>
<dbReference type="EMBL" id="JAUDFV010000147">
    <property type="protein sequence ID" value="KAL2720181.1"/>
    <property type="molecule type" value="Genomic_DNA"/>
</dbReference>
<name>A0ABD2AHT5_VESSQ</name>
<protein>
    <submittedName>
        <fullName evidence="1">Uncharacterized protein</fullName>
    </submittedName>
</protein>
<dbReference type="Proteomes" id="UP001607302">
    <property type="component" value="Unassembled WGS sequence"/>
</dbReference>
<proteinExistence type="predicted"/>
<evidence type="ECO:0000313" key="2">
    <source>
        <dbReference type="Proteomes" id="UP001607302"/>
    </source>
</evidence>
<evidence type="ECO:0000313" key="1">
    <source>
        <dbReference type="EMBL" id="KAL2720181.1"/>
    </source>
</evidence>
<sequence>MLHVVIKWFRLSRQFLTKESNLLYLSPKSLLIFVTLCYSPNEILTRSGNNGHIPANFRERAGSYHMEEPTSKAPWLILPWLSNFLWRSLTSKGEEERRSPLLGVSSFLWSGRTIESTVYSACPHFDNFG</sequence>
<reference evidence="1 2" key="1">
    <citation type="journal article" date="2024" name="Ann. Entomol. Soc. Am.">
        <title>Genomic analyses of the southern and eastern yellowjacket wasps (Hymenoptera: Vespidae) reveal evolutionary signatures of social life.</title>
        <authorList>
            <person name="Catto M.A."/>
            <person name="Caine P.B."/>
            <person name="Orr S.E."/>
            <person name="Hunt B.G."/>
            <person name="Goodisman M.A.D."/>
        </authorList>
    </citation>
    <scope>NUCLEOTIDE SEQUENCE [LARGE SCALE GENOMIC DNA]</scope>
    <source>
        <strain evidence="1">233</strain>
        <tissue evidence="1">Head and thorax</tissue>
    </source>
</reference>